<dbReference type="Gene3D" id="3.40.50.20">
    <property type="match status" value="1"/>
</dbReference>
<name>A0A7K4HLH3_9EURY</name>
<dbReference type="OrthoDB" id="33241at2157"/>
<dbReference type="Proteomes" id="UP000570823">
    <property type="component" value="Unassembled WGS sequence"/>
</dbReference>
<dbReference type="EMBL" id="JABXWR010000001">
    <property type="protein sequence ID" value="NVO66114.1"/>
    <property type="molecule type" value="Genomic_DNA"/>
</dbReference>
<dbReference type="AlphaFoldDB" id="A0A7K4HLH3"/>
<feature type="domain" description="ATP-grasp fold RimK-type" evidence="1">
    <location>
        <begin position="87"/>
        <end position="240"/>
    </location>
</feature>
<dbReference type="GO" id="GO:0005737">
    <property type="term" value="C:cytoplasm"/>
    <property type="evidence" value="ECO:0007669"/>
    <property type="project" value="TreeGrafter"/>
</dbReference>
<comment type="caution">
    <text evidence="2">The sequence shown here is derived from an EMBL/GenBank/DDBJ whole genome shotgun (WGS) entry which is preliminary data.</text>
</comment>
<proteinExistence type="predicted"/>
<dbReference type="InterPro" id="IPR013651">
    <property type="entry name" value="ATP-grasp_RimK-type"/>
</dbReference>
<dbReference type="PANTHER" id="PTHR21621:SF0">
    <property type="entry name" value="BETA-CITRYLGLUTAMATE SYNTHASE B-RELATED"/>
    <property type="match status" value="1"/>
</dbReference>
<keyword evidence="3" id="KW-1185">Reference proteome</keyword>
<dbReference type="PANTHER" id="PTHR21621">
    <property type="entry name" value="RIBOSOMAL PROTEIN S6 MODIFICATION PROTEIN"/>
    <property type="match status" value="1"/>
</dbReference>
<reference evidence="2 3" key="1">
    <citation type="submission" date="2020-06" db="EMBL/GenBank/DDBJ databases">
        <title>Methanofollis fontis sp. nov., a methanogen isolated from marine sediments near a cold seep at Four-Way Closure Ridge offshore southwestern Taiwan.</title>
        <authorList>
            <person name="Chen S.-C."/>
            <person name="Teng N.-H."/>
            <person name="Lin Y.-S."/>
            <person name="Lai M.-C."/>
            <person name="Chen H.-H."/>
            <person name="Wang C.-C."/>
        </authorList>
    </citation>
    <scope>NUCLEOTIDE SEQUENCE [LARGE SCALE GENOMIC DNA]</scope>
    <source>
        <strain evidence="2 3">DSM 2702</strain>
    </source>
</reference>
<evidence type="ECO:0000259" key="1">
    <source>
        <dbReference type="Pfam" id="PF08443"/>
    </source>
</evidence>
<sequence length="264" mass="28601">MIRIVPKPTDTPGDNSTGAVIRELRREGAAFSLLDLDTIDPLASPITGDTIWVCGMKQDIHQFECLDVLSMENNVVNSPDAIATCASKVKTTALLLRSGIPSPETLFTASRPLAEAFLARHGSVVSKPVYGYDGIDVRMVSSVDDLRDAPYYLQEYVENDRDYRVFVIEGRAVGAICRRSPHLTHNIHQGGIGTPVEIDPAMQEIAAGAAEAVGADYCGVDLLPLDGGYTVLEVNGTPNWHCMAAPIPSLMARYLIGKEQEFGR</sequence>
<dbReference type="Gene3D" id="3.30.470.20">
    <property type="entry name" value="ATP-grasp fold, B domain"/>
    <property type="match status" value="1"/>
</dbReference>
<evidence type="ECO:0000313" key="3">
    <source>
        <dbReference type="Proteomes" id="UP000570823"/>
    </source>
</evidence>
<dbReference type="GO" id="GO:0016879">
    <property type="term" value="F:ligase activity, forming carbon-nitrogen bonds"/>
    <property type="evidence" value="ECO:0007669"/>
    <property type="project" value="TreeGrafter"/>
</dbReference>
<protein>
    <submittedName>
        <fullName evidence="2">ATP-grasp domain-containing protein</fullName>
    </submittedName>
</protein>
<dbReference type="SUPFAM" id="SSF56059">
    <property type="entry name" value="Glutathione synthetase ATP-binding domain-like"/>
    <property type="match status" value="1"/>
</dbReference>
<gene>
    <name evidence="2" type="ORF">HWN36_02015</name>
</gene>
<organism evidence="2 3">
    <name type="scientific">Methanofollis tationis</name>
    <dbReference type="NCBI Taxonomy" id="81417"/>
    <lineage>
        <taxon>Archaea</taxon>
        <taxon>Methanobacteriati</taxon>
        <taxon>Methanobacteriota</taxon>
        <taxon>Stenosarchaea group</taxon>
        <taxon>Methanomicrobia</taxon>
        <taxon>Methanomicrobiales</taxon>
        <taxon>Methanomicrobiaceae</taxon>
        <taxon>Methanofollis</taxon>
    </lineage>
</organism>
<dbReference type="RefSeq" id="WP_176787772.1">
    <property type="nucleotide sequence ID" value="NZ_JABXWR010000001.1"/>
</dbReference>
<dbReference type="Pfam" id="PF08443">
    <property type="entry name" value="RimK"/>
    <property type="match status" value="1"/>
</dbReference>
<accession>A0A7K4HLH3</accession>
<evidence type="ECO:0000313" key="2">
    <source>
        <dbReference type="EMBL" id="NVO66114.1"/>
    </source>
</evidence>